<dbReference type="EnsemblMetazoa" id="AMIN007919-RA">
    <property type="protein sequence ID" value="AMIN007919-PA"/>
    <property type="gene ID" value="AMIN007919"/>
</dbReference>
<dbReference type="Gene3D" id="3.40.630.30">
    <property type="match status" value="1"/>
</dbReference>
<reference evidence="5" key="1">
    <citation type="submission" date="2013-03" db="EMBL/GenBank/DDBJ databases">
        <title>The Genome Sequence of Anopheles minimus MINIMUS1.</title>
        <authorList>
            <consortium name="The Broad Institute Genomics Platform"/>
            <person name="Neafsey D.E."/>
            <person name="Walton C."/>
            <person name="Walker B."/>
            <person name="Young S.K."/>
            <person name="Zeng Q."/>
            <person name="Gargeya S."/>
            <person name="Fitzgerald M."/>
            <person name="Haas B."/>
            <person name="Abouelleil A."/>
            <person name="Allen A.W."/>
            <person name="Alvarado L."/>
            <person name="Arachchi H.M."/>
            <person name="Berlin A.M."/>
            <person name="Chapman S.B."/>
            <person name="Gainer-Dewar J."/>
            <person name="Goldberg J."/>
            <person name="Griggs A."/>
            <person name="Gujja S."/>
            <person name="Hansen M."/>
            <person name="Howarth C."/>
            <person name="Imamovic A."/>
            <person name="Ireland A."/>
            <person name="Larimer J."/>
            <person name="McCowan C."/>
            <person name="Murphy C."/>
            <person name="Pearson M."/>
            <person name="Poon T.W."/>
            <person name="Priest M."/>
            <person name="Roberts A."/>
            <person name="Saif S."/>
            <person name="Shea T."/>
            <person name="Sisk P."/>
            <person name="Sykes S."/>
            <person name="Wortman J."/>
            <person name="Nusbaum C."/>
            <person name="Birren B."/>
        </authorList>
    </citation>
    <scope>NUCLEOTIDE SEQUENCE [LARGE SCALE GENOMIC DNA]</scope>
    <source>
        <strain evidence="5">MINIMUS1</strain>
    </source>
</reference>
<evidence type="ECO:0000313" key="5">
    <source>
        <dbReference type="Proteomes" id="UP000075920"/>
    </source>
</evidence>
<keyword evidence="1" id="KW-0808">Transferase</keyword>
<protein>
    <recommendedName>
        <fullName evidence="3">N-acetyltransferase domain-containing protein</fullName>
    </recommendedName>
</protein>
<accession>A0A182WC39</accession>
<keyword evidence="2" id="KW-0012">Acyltransferase</keyword>
<dbReference type="InterPro" id="IPR016181">
    <property type="entry name" value="Acyl_CoA_acyltransferase"/>
</dbReference>
<dbReference type="InterPro" id="IPR000182">
    <property type="entry name" value="GNAT_dom"/>
</dbReference>
<dbReference type="SUPFAM" id="SSF55729">
    <property type="entry name" value="Acyl-CoA N-acyltransferases (Nat)"/>
    <property type="match status" value="1"/>
</dbReference>
<organism evidence="4 5">
    <name type="scientific">Anopheles minimus</name>
    <dbReference type="NCBI Taxonomy" id="112268"/>
    <lineage>
        <taxon>Eukaryota</taxon>
        <taxon>Metazoa</taxon>
        <taxon>Ecdysozoa</taxon>
        <taxon>Arthropoda</taxon>
        <taxon>Hexapoda</taxon>
        <taxon>Insecta</taxon>
        <taxon>Pterygota</taxon>
        <taxon>Neoptera</taxon>
        <taxon>Endopterygota</taxon>
        <taxon>Diptera</taxon>
        <taxon>Nematocera</taxon>
        <taxon>Culicoidea</taxon>
        <taxon>Culicidae</taxon>
        <taxon>Anophelinae</taxon>
        <taxon>Anopheles</taxon>
    </lineage>
</organism>
<dbReference type="STRING" id="112268.A0A182WC39"/>
<evidence type="ECO:0000256" key="2">
    <source>
        <dbReference type="ARBA" id="ARBA00023315"/>
    </source>
</evidence>
<dbReference type="Pfam" id="PF00583">
    <property type="entry name" value="Acetyltransf_1"/>
    <property type="match status" value="1"/>
</dbReference>
<dbReference type="GO" id="GO:0016747">
    <property type="term" value="F:acyltransferase activity, transferring groups other than amino-acyl groups"/>
    <property type="evidence" value="ECO:0007669"/>
    <property type="project" value="InterPro"/>
</dbReference>
<evidence type="ECO:0000313" key="4">
    <source>
        <dbReference type="EnsemblMetazoa" id="AMIN007919-PA"/>
    </source>
</evidence>
<proteinExistence type="predicted"/>
<dbReference type="PANTHER" id="PTHR43072:SF23">
    <property type="entry name" value="UPF0039 PROTEIN C11D3.02C"/>
    <property type="match status" value="1"/>
</dbReference>
<name>A0A182WC39_9DIPT</name>
<dbReference type="AlphaFoldDB" id="A0A182WC39"/>
<feature type="domain" description="N-acetyltransferase" evidence="3">
    <location>
        <begin position="35"/>
        <end position="192"/>
    </location>
</feature>
<reference evidence="4" key="2">
    <citation type="submission" date="2020-05" db="UniProtKB">
        <authorList>
            <consortium name="EnsemblMetazoa"/>
        </authorList>
    </citation>
    <scope>IDENTIFICATION</scope>
    <source>
        <strain evidence="4">MINIMUS1</strain>
    </source>
</reference>
<evidence type="ECO:0000256" key="1">
    <source>
        <dbReference type="ARBA" id="ARBA00022679"/>
    </source>
</evidence>
<dbReference type="CDD" id="cd04301">
    <property type="entry name" value="NAT_SF"/>
    <property type="match status" value="1"/>
</dbReference>
<dbReference type="VEuPathDB" id="VectorBase:AMIN007919"/>
<evidence type="ECO:0000259" key="3">
    <source>
        <dbReference type="PROSITE" id="PS51186"/>
    </source>
</evidence>
<dbReference type="Proteomes" id="UP000075920">
    <property type="component" value="Unassembled WGS sequence"/>
</dbReference>
<dbReference type="PROSITE" id="PS51186">
    <property type="entry name" value="GNAT"/>
    <property type="match status" value="1"/>
</dbReference>
<dbReference type="PANTHER" id="PTHR43072">
    <property type="entry name" value="N-ACETYLTRANSFERASE"/>
    <property type="match status" value="1"/>
</dbReference>
<sequence length="204" mass="22481">MSYEYFIATVSDRELVRAALATYFYPEEPLTIAHRDGSDVTVDDMENALSFLAQGTTVLVRATSTRELVGFAIGGLSANIAKVPITTRKFAEIVAFLECLSARASGKESATAYHVHMLAVHPGHRGNSIGRRLMEEQIKLVRTRWPSVQTLTVEATSATSLRLMKRIGMRETARLSFAEYSGDAGELIFLGTGEVIRLELKLLK</sequence>
<keyword evidence="5" id="KW-1185">Reference proteome</keyword>